<dbReference type="Proteomes" id="UP001149090">
    <property type="component" value="Unassembled WGS sequence"/>
</dbReference>
<dbReference type="InterPro" id="IPR057509">
    <property type="entry name" value="C2_SHIP1-2_2nd"/>
</dbReference>
<dbReference type="SMART" id="SM00128">
    <property type="entry name" value="IPPc"/>
    <property type="match status" value="1"/>
</dbReference>
<sequence length="715" mass="82765">MNINEFTREGFLKKRGGSYKSWKKRWCSLHENKLFYYEKQEHSNMKNHIPKGFIYLEDCSISVKSLEKNQFEICVRDKKRKYLVEANSNDEMMEWILGIFIHRDQYYFAQIGAMNSNQDEDYRRNSYNLPQIFNIEQFVTFEVQKIEKTKKKPFRCFVINKEDGTIGIGKGNMKKRSKTVTKAITKSGNTFGSLQDAFQFYQKFNPENLIRFERAVSDKTKIRLMWDVKGHFNDYIFTSGVSRERFINEITQIKVQCLGKKELALLYEPIKIKLFIGTWNIGSAAPPDDLSDWIPNNQDIDIFAIATQECDYSPRQGYSNTQDDWTVTLSMHLGTKYTLIAKQSLMGIKLHVFIKEIYIKHVHCIQTETKATGVAGVVGNKGACGVAFQLHDSSFCFVGSHLAAREERIAIRAENYRDIIGGLHFGIPGVDITEQFQYLFWFGDLNYRCEYPFDVGVELGMKKDYQKLLEKDQLKREMSQGKVFQGFSEGKIDFPPSYRYTRGEVNIFSDQKRRAPSYCDRILWRCLPNFDVEQLSYQPHLSFTTSDHKPVSSTFTLEIPPLLTHDSIDKNAFCVINFSVLFGKNFRTLKSCLDEKEKQKQKSIRIDSQITFEASFLDSNPTTELVLNNPNPIFNKIPALFPFITSKNYLENHHIILIVKDKRGQIIGQAPVSLKGSCDKNPIQFLAIIRKKGFLLGEISGSVHITWPSLNLIRF</sequence>
<dbReference type="EMBL" id="JAPDFW010000105">
    <property type="protein sequence ID" value="KAJ5069325.1"/>
    <property type="molecule type" value="Genomic_DNA"/>
</dbReference>
<dbReference type="OMA" id="SAHEREN"/>
<dbReference type="SMART" id="SM00233">
    <property type="entry name" value="PH"/>
    <property type="match status" value="1"/>
</dbReference>
<dbReference type="PROSITE" id="PS50003">
    <property type="entry name" value="PH_DOMAIN"/>
    <property type="match status" value="1"/>
</dbReference>
<dbReference type="GO" id="GO:0004439">
    <property type="term" value="F:phosphatidylinositol-4,5-bisphosphate 5-phosphatase activity"/>
    <property type="evidence" value="ECO:0007669"/>
    <property type="project" value="TreeGrafter"/>
</dbReference>
<reference evidence="3" key="1">
    <citation type="submission" date="2022-10" db="EMBL/GenBank/DDBJ databases">
        <title>Novel sulphate-reducing endosymbionts in the free-living metamonad Anaeramoeba.</title>
        <authorList>
            <person name="Jerlstrom-Hultqvist J."/>
            <person name="Cepicka I."/>
            <person name="Gallot-Lavallee L."/>
            <person name="Salas-Leiva D."/>
            <person name="Curtis B.A."/>
            <person name="Zahonova K."/>
            <person name="Pipaliya S."/>
            <person name="Dacks J."/>
            <person name="Roger A.J."/>
        </authorList>
    </citation>
    <scope>NUCLEOTIDE SEQUENCE</scope>
    <source>
        <strain evidence="3">BMAN</strain>
    </source>
</reference>
<dbReference type="InterPro" id="IPR036691">
    <property type="entry name" value="Endo/exonu/phosph_ase_sf"/>
</dbReference>
<feature type="domain" description="PH" evidence="2">
    <location>
        <begin position="5"/>
        <end position="104"/>
    </location>
</feature>
<dbReference type="Gene3D" id="3.60.10.10">
    <property type="entry name" value="Endonuclease/exonuclease/phosphatase"/>
    <property type="match status" value="1"/>
</dbReference>
<accession>A0A9Q0LBC4</accession>
<dbReference type="PANTHER" id="PTHR11200:SF291">
    <property type="entry name" value="INOSITOL 5-PHOSPHATASE"/>
    <property type="match status" value="1"/>
</dbReference>
<dbReference type="Pfam" id="PF00169">
    <property type="entry name" value="PH"/>
    <property type="match status" value="1"/>
</dbReference>
<dbReference type="InterPro" id="IPR001849">
    <property type="entry name" value="PH_domain"/>
</dbReference>
<name>A0A9Q0LBC4_ANAIG</name>
<organism evidence="3 4">
    <name type="scientific">Anaeramoeba ignava</name>
    <name type="common">Anaerobic marine amoeba</name>
    <dbReference type="NCBI Taxonomy" id="1746090"/>
    <lineage>
        <taxon>Eukaryota</taxon>
        <taxon>Metamonada</taxon>
        <taxon>Anaeramoebidae</taxon>
        <taxon>Anaeramoeba</taxon>
    </lineage>
</organism>
<dbReference type="OrthoDB" id="62798at2759"/>
<dbReference type="Pfam" id="PF24147">
    <property type="entry name" value="C2_SHIP1-2_2nd"/>
    <property type="match status" value="1"/>
</dbReference>
<keyword evidence="4" id="KW-1185">Reference proteome</keyword>
<evidence type="ECO:0000259" key="2">
    <source>
        <dbReference type="PROSITE" id="PS50003"/>
    </source>
</evidence>
<evidence type="ECO:0000256" key="1">
    <source>
        <dbReference type="ARBA" id="ARBA00022553"/>
    </source>
</evidence>
<dbReference type="PANTHER" id="PTHR11200">
    <property type="entry name" value="INOSITOL 5-PHOSPHATASE"/>
    <property type="match status" value="1"/>
</dbReference>
<dbReference type="InterPro" id="IPR011993">
    <property type="entry name" value="PH-like_dom_sf"/>
</dbReference>
<keyword evidence="1" id="KW-0597">Phosphoprotein</keyword>
<dbReference type="SUPFAM" id="SSF50729">
    <property type="entry name" value="PH domain-like"/>
    <property type="match status" value="1"/>
</dbReference>
<protein>
    <submittedName>
        <fullName evidence="3">Inositol 5-phosphatase</fullName>
    </submittedName>
</protein>
<evidence type="ECO:0000313" key="4">
    <source>
        <dbReference type="Proteomes" id="UP001149090"/>
    </source>
</evidence>
<dbReference type="Pfam" id="PF22669">
    <property type="entry name" value="Exo_endo_phos2"/>
    <property type="match status" value="1"/>
</dbReference>
<evidence type="ECO:0000313" key="3">
    <source>
        <dbReference type="EMBL" id="KAJ5069325.1"/>
    </source>
</evidence>
<dbReference type="Gene3D" id="2.30.29.30">
    <property type="entry name" value="Pleckstrin-homology domain (PH domain)/Phosphotyrosine-binding domain (PTB)"/>
    <property type="match status" value="1"/>
</dbReference>
<comment type="caution">
    <text evidence="3">The sequence shown here is derived from an EMBL/GenBank/DDBJ whole genome shotgun (WGS) entry which is preliminary data.</text>
</comment>
<dbReference type="InterPro" id="IPR046985">
    <property type="entry name" value="IP5"/>
</dbReference>
<dbReference type="InterPro" id="IPR000300">
    <property type="entry name" value="IPPc"/>
</dbReference>
<proteinExistence type="predicted"/>
<gene>
    <name evidence="3" type="ORF">M0811_11668</name>
</gene>
<dbReference type="AlphaFoldDB" id="A0A9Q0LBC4"/>
<dbReference type="SUPFAM" id="SSF56219">
    <property type="entry name" value="DNase I-like"/>
    <property type="match status" value="1"/>
</dbReference>
<dbReference type="GO" id="GO:0046856">
    <property type="term" value="P:phosphatidylinositol dephosphorylation"/>
    <property type="evidence" value="ECO:0007669"/>
    <property type="project" value="InterPro"/>
</dbReference>